<dbReference type="InterPro" id="IPR036388">
    <property type="entry name" value="WH-like_DNA-bd_sf"/>
</dbReference>
<feature type="domain" description="HTH lysR-type" evidence="5">
    <location>
        <begin position="18"/>
        <end position="73"/>
    </location>
</feature>
<dbReference type="Gene3D" id="1.10.10.10">
    <property type="entry name" value="Winged helix-like DNA-binding domain superfamily/Winged helix DNA-binding domain"/>
    <property type="match status" value="1"/>
</dbReference>
<evidence type="ECO:0000313" key="6">
    <source>
        <dbReference type="EMBL" id="AKF09523.1"/>
    </source>
</evidence>
<evidence type="ECO:0000256" key="2">
    <source>
        <dbReference type="ARBA" id="ARBA00023015"/>
    </source>
</evidence>
<dbReference type="InterPro" id="IPR005119">
    <property type="entry name" value="LysR_subst-bd"/>
</dbReference>
<dbReference type="GO" id="GO:0006351">
    <property type="term" value="P:DNA-templated transcription"/>
    <property type="evidence" value="ECO:0007669"/>
    <property type="project" value="TreeGrafter"/>
</dbReference>
<evidence type="ECO:0000256" key="4">
    <source>
        <dbReference type="ARBA" id="ARBA00023163"/>
    </source>
</evidence>
<dbReference type="GO" id="GO:0003700">
    <property type="term" value="F:DNA-binding transcription factor activity"/>
    <property type="evidence" value="ECO:0007669"/>
    <property type="project" value="InterPro"/>
</dbReference>
<dbReference type="Gene3D" id="3.40.190.290">
    <property type="match status" value="1"/>
</dbReference>
<keyword evidence="2" id="KW-0805">Transcription regulation</keyword>
<proteinExistence type="inferred from homology"/>
<keyword evidence="7" id="KW-1185">Reference proteome</keyword>
<dbReference type="AlphaFoldDB" id="A0A0F6W7N9"/>
<dbReference type="PANTHER" id="PTHR30537">
    <property type="entry name" value="HTH-TYPE TRANSCRIPTIONAL REGULATOR"/>
    <property type="match status" value="1"/>
</dbReference>
<name>A0A0F6W7N9_9BACT</name>
<dbReference type="Proteomes" id="UP000034883">
    <property type="component" value="Chromosome"/>
</dbReference>
<dbReference type="Pfam" id="PF03466">
    <property type="entry name" value="LysR_substrate"/>
    <property type="match status" value="1"/>
</dbReference>
<keyword evidence="4" id="KW-0804">Transcription</keyword>
<dbReference type="GO" id="GO:0043565">
    <property type="term" value="F:sequence-specific DNA binding"/>
    <property type="evidence" value="ECO:0007669"/>
    <property type="project" value="TreeGrafter"/>
</dbReference>
<dbReference type="PRINTS" id="PR00039">
    <property type="entry name" value="HTHLYSR"/>
</dbReference>
<dbReference type="InterPro" id="IPR036390">
    <property type="entry name" value="WH_DNA-bd_sf"/>
</dbReference>
<dbReference type="Pfam" id="PF00126">
    <property type="entry name" value="HTH_1"/>
    <property type="match status" value="1"/>
</dbReference>
<evidence type="ECO:0000259" key="5">
    <source>
        <dbReference type="PROSITE" id="PS50931"/>
    </source>
</evidence>
<dbReference type="PANTHER" id="PTHR30537:SF3">
    <property type="entry name" value="TRANSCRIPTIONAL REGULATORY PROTEIN"/>
    <property type="match status" value="1"/>
</dbReference>
<keyword evidence="3" id="KW-0238">DNA-binding</keyword>
<accession>A0A0F6W7N9</accession>
<protein>
    <submittedName>
        <fullName evidence="6">Leucine-, isoleucine-, valine-, threonine-, and alanine-binding protein</fullName>
    </submittedName>
</protein>
<dbReference type="STRING" id="927083.DB32_006672"/>
<dbReference type="InterPro" id="IPR058163">
    <property type="entry name" value="LysR-type_TF_proteobact-type"/>
</dbReference>
<dbReference type="KEGG" id="samy:DB32_006672"/>
<organism evidence="6 7">
    <name type="scientific">Sandaracinus amylolyticus</name>
    <dbReference type="NCBI Taxonomy" id="927083"/>
    <lineage>
        <taxon>Bacteria</taxon>
        <taxon>Pseudomonadati</taxon>
        <taxon>Myxococcota</taxon>
        <taxon>Polyangia</taxon>
        <taxon>Polyangiales</taxon>
        <taxon>Sandaracinaceae</taxon>
        <taxon>Sandaracinus</taxon>
    </lineage>
</organism>
<dbReference type="SUPFAM" id="SSF53850">
    <property type="entry name" value="Periplasmic binding protein-like II"/>
    <property type="match status" value="1"/>
</dbReference>
<reference evidence="6 7" key="1">
    <citation type="submission" date="2015-03" db="EMBL/GenBank/DDBJ databases">
        <title>Genome assembly of Sandaracinus amylolyticus DSM 53668.</title>
        <authorList>
            <person name="Sharma G."/>
            <person name="Subramanian S."/>
        </authorList>
    </citation>
    <scope>NUCLEOTIDE SEQUENCE [LARGE SCALE GENOMIC DNA]</scope>
    <source>
        <strain evidence="6 7">DSM 53668</strain>
    </source>
</reference>
<evidence type="ECO:0000256" key="1">
    <source>
        <dbReference type="ARBA" id="ARBA00009437"/>
    </source>
</evidence>
<evidence type="ECO:0000256" key="3">
    <source>
        <dbReference type="ARBA" id="ARBA00023125"/>
    </source>
</evidence>
<gene>
    <name evidence="6" type="ORF">DB32_006672</name>
</gene>
<sequence length="311" mass="32914">MLGASMSAHGTSPSGASWDDLRIVLAIAERGTLSAAATTLGISHPTLSRRLRGIEERLGTRLFDRTPSSLRPTAAGEEMRALAVRLRDEIAALERRIEGRDSGVDGTVRLTAPDAVSEYLLPNVIAALCAEERGLRLELIVSNQALSLAQRAADVALRVTASPDPSLRGRRVGHVCMAVYGAREVVRGAREPGELGGVPWIGFDAALACSGPGEWVARHVPERDLRFRANTLLGAARAARAGIGCALLPCFVGGSIPELVRVGAPIDALELPLWLLVHPDVARVPKIRRAADALAAKLRDTVPLLRGDAAA</sequence>
<dbReference type="SUPFAM" id="SSF46785">
    <property type="entry name" value="Winged helix' DNA-binding domain"/>
    <property type="match status" value="1"/>
</dbReference>
<dbReference type="EMBL" id="CP011125">
    <property type="protein sequence ID" value="AKF09523.1"/>
    <property type="molecule type" value="Genomic_DNA"/>
</dbReference>
<evidence type="ECO:0000313" key="7">
    <source>
        <dbReference type="Proteomes" id="UP000034883"/>
    </source>
</evidence>
<comment type="similarity">
    <text evidence="1">Belongs to the LysR transcriptional regulatory family.</text>
</comment>
<dbReference type="InterPro" id="IPR000847">
    <property type="entry name" value="LysR_HTH_N"/>
</dbReference>
<dbReference type="PROSITE" id="PS50931">
    <property type="entry name" value="HTH_LYSR"/>
    <property type="match status" value="1"/>
</dbReference>